<organism evidence="6 7">
    <name type="scientific">Methylobacterium cerastii</name>
    <dbReference type="NCBI Taxonomy" id="932741"/>
    <lineage>
        <taxon>Bacteria</taxon>
        <taxon>Pseudomonadati</taxon>
        <taxon>Pseudomonadota</taxon>
        <taxon>Alphaproteobacteria</taxon>
        <taxon>Hyphomicrobiales</taxon>
        <taxon>Methylobacteriaceae</taxon>
        <taxon>Methylobacterium</taxon>
    </lineage>
</organism>
<keyword evidence="3" id="KW-0238">DNA-binding</keyword>
<keyword evidence="7" id="KW-1185">Reference proteome</keyword>
<dbReference type="PANTHER" id="PTHR30461:SF26">
    <property type="entry name" value="RESOLVASE HOMOLOG YNEB"/>
    <property type="match status" value="1"/>
</dbReference>
<dbReference type="InterPro" id="IPR006118">
    <property type="entry name" value="Recombinase_CS"/>
</dbReference>
<comment type="caution">
    <text evidence="6">The sequence shown here is derived from an EMBL/GenBank/DDBJ whole genome shotgun (WGS) entry which is preliminary data.</text>
</comment>
<accession>A0ABQ4QGX2</accession>
<dbReference type="Proteomes" id="UP001055117">
    <property type="component" value="Unassembled WGS sequence"/>
</dbReference>
<dbReference type="EMBL" id="BPQG01000028">
    <property type="protein sequence ID" value="GJD44095.1"/>
    <property type="molecule type" value="Genomic_DNA"/>
</dbReference>
<feature type="domain" description="Resolvase/invertase-type recombinase catalytic" evidence="5">
    <location>
        <begin position="1"/>
        <end position="135"/>
    </location>
</feature>
<dbReference type="InterPro" id="IPR050639">
    <property type="entry name" value="SSR_resolvase"/>
</dbReference>
<evidence type="ECO:0000313" key="7">
    <source>
        <dbReference type="Proteomes" id="UP001055117"/>
    </source>
</evidence>
<keyword evidence="4" id="KW-0233">DNA recombination</keyword>
<evidence type="ECO:0000256" key="1">
    <source>
        <dbReference type="ARBA" id="ARBA00009913"/>
    </source>
</evidence>
<gene>
    <name evidence="6" type="primary">hin_1</name>
    <name evidence="6" type="ORF">AFCDBAGC_1958</name>
</gene>
<reference evidence="6 7" key="1">
    <citation type="journal article" date="2021" name="Front. Microbiol.">
        <title>Comprehensive Comparative Genomics and Phenotyping of Methylobacterium Species.</title>
        <authorList>
            <person name="Alessa O."/>
            <person name="Ogura Y."/>
            <person name="Fujitani Y."/>
            <person name="Takami H."/>
            <person name="Hayashi T."/>
            <person name="Sahin N."/>
            <person name="Tani A."/>
        </authorList>
    </citation>
    <scope>NUCLEOTIDE SEQUENCE [LARGE SCALE GENOMIC DNA]</scope>
    <source>
        <strain evidence="6 7">DSM 23679</strain>
    </source>
</reference>
<dbReference type="PROSITE" id="PS51736">
    <property type="entry name" value="RECOMBINASES_3"/>
    <property type="match status" value="1"/>
</dbReference>
<dbReference type="Gene3D" id="3.40.50.1390">
    <property type="entry name" value="Resolvase, N-terminal catalytic domain"/>
    <property type="match status" value="1"/>
</dbReference>
<dbReference type="PROSITE" id="PS00398">
    <property type="entry name" value="RECOMBINASES_2"/>
    <property type="match status" value="1"/>
</dbReference>
<dbReference type="PANTHER" id="PTHR30461">
    <property type="entry name" value="DNA-INVERTASE FROM LAMBDOID PROPHAGE"/>
    <property type="match status" value="1"/>
</dbReference>
<keyword evidence="2" id="KW-0229">DNA integration</keyword>
<dbReference type="CDD" id="cd03768">
    <property type="entry name" value="SR_ResInv"/>
    <property type="match status" value="1"/>
</dbReference>
<name>A0ABQ4QGX2_9HYPH</name>
<evidence type="ECO:0000256" key="2">
    <source>
        <dbReference type="ARBA" id="ARBA00022908"/>
    </source>
</evidence>
<dbReference type="SMART" id="SM00857">
    <property type="entry name" value="Resolvase"/>
    <property type="match status" value="1"/>
</dbReference>
<protein>
    <submittedName>
        <fullName evidence="6">DNA-invertase hin</fullName>
    </submittedName>
</protein>
<evidence type="ECO:0000313" key="6">
    <source>
        <dbReference type="EMBL" id="GJD44095.1"/>
    </source>
</evidence>
<dbReference type="InterPro" id="IPR006119">
    <property type="entry name" value="Resolv_N"/>
</dbReference>
<dbReference type="Pfam" id="PF00239">
    <property type="entry name" value="Resolvase"/>
    <property type="match status" value="1"/>
</dbReference>
<evidence type="ECO:0000259" key="5">
    <source>
        <dbReference type="PROSITE" id="PS51736"/>
    </source>
</evidence>
<proteinExistence type="inferred from homology"/>
<evidence type="ECO:0000256" key="4">
    <source>
        <dbReference type="ARBA" id="ARBA00023172"/>
    </source>
</evidence>
<sequence>MLVGYARTSTLEQDAGLEAQVRDLKTLRCEKLFSEQVSSVAPRKALDAAVEFCREGDTLVVTKLDRLARSVTHLGTIITALETKGVALRIVNLGVDTATPTGRLMLNVLGGVAQFEREIMLERQREGIAKAKGEGAYKGRKPTARAKAAEIAALAAEGLSMAAIATRLGIGKGSVHRALNPKPADAAQ</sequence>
<dbReference type="InterPro" id="IPR036162">
    <property type="entry name" value="Resolvase-like_N_sf"/>
</dbReference>
<dbReference type="RefSeq" id="WP_238272091.1">
    <property type="nucleotide sequence ID" value="NZ_BPQG01000028.1"/>
</dbReference>
<comment type="similarity">
    <text evidence="1">Belongs to the site-specific recombinase resolvase family.</text>
</comment>
<dbReference type="SUPFAM" id="SSF53041">
    <property type="entry name" value="Resolvase-like"/>
    <property type="match status" value="1"/>
</dbReference>
<evidence type="ECO:0000256" key="3">
    <source>
        <dbReference type="ARBA" id="ARBA00023125"/>
    </source>
</evidence>